<dbReference type="InterPro" id="IPR006076">
    <property type="entry name" value="FAD-dep_OxRdtase"/>
</dbReference>
<evidence type="ECO:0000313" key="7">
    <source>
        <dbReference type="Proteomes" id="UP000236737"/>
    </source>
</evidence>
<dbReference type="Gene3D" id="3.50.50.60">
    <property type="entry name" value="FAD/NAD(P)-binding domain"/>
    <property type="match status" value="1"/>
</dbReference>
<evidence type="ECO:0000256" key="1">
    <source>
        <dbReference type="ARBA" id="ARBA00022714"/>
    </source>
</evidence>
<organism evidence="6 7">
    <name type="scientific">Flavobacterium urumqiense</name>
    <dbReference type="NCBI Taxonomy" id="935224"/>
    <lineage>
        <taxon>Bacteria</taxon>
        <taxon>Pseudomonadati</taxon>
        <taxon>Bacteroidota</taxon>
        <taxon>Flavobacteriia</taxon>
        <taxon>Flavobacteriales</taxon>
        <taxon>Flavobacteriaceae</taxon>
        <taxon>Flavobacterium</taxon>
    </lineage>
</organism>
<name>A0A1H5ZLR9_9FLAO</name>
<dbReference type="OrthoDB" id="9767869at2"/>
<dbReference type="CDD" id="cd03477">
    <property type="entry name" value="Rieske_YhfW_C"/>
    <property type="match status" value="1"/>
</dbReference>
<gene>
    <name evidence="6" type="ORF">SAMN04488130_11093</name>
</gene>
<sequence>MKTSNHTSEFENGTVTSGTNLSYWFSSNVKTLTFDKLNQDIDTDILVIGGGIAGLTTAYCLAKSGRKVILVEDGYIGSGETGRTTAHLTCALDDRYFELEKNFDEQSAKLIADSHMAAIEWIANTVERHNIDCHFKRVDGYLFLSSSDTAETLEKEYEATKRAGLTTEMLNYIPSVVSENSNLSIKFSDQAQFHILLYIKGLAEALISLGGKIYTQTKAENITTEGATANGFKVKANHIVVATNTPINDWITIHTKQWPYRSYVIGIKILKGKLPYALWWDTGDMSSKWIVKPYHYVRLEEYDEQYDLLIAGGEDHRTGQADDENIKEEDRYAKLEKWTKKHFPVTGAIEFKWSGQVMEPLDSLAYIGKNPGEDNIYIITGDSGNGMTHGTLGGIIINDIITGKENPWIEIYSPSRISLKKTGDYLHEVGNMVVQFADWVIPEDLKEVTDLKPGEGGIISVGLKKITAYRDEQNNLHTCSAVCPHLGAIVQWNADEKTFDCPMHGSRFTKLGNVINGPASSDLKKIMRNEPKV</sequence>
<dbReference type="GO" id="GO:0051537">
    <property type="term" value="F:2 iron, 2 sulfur cluster binding"/>
    <property type="evidence" value="ECO:0007669"/>
    <property type="project" value="UniProtKB-KW"/>
</dbReference>
<dbReference type="InterPro" id="IPR017941">
    <property type="entry name" value="Rieske_2Fe-2S"/>
</dbReference>
<evidence type="ECO:0000256" key="2">
    <source>
        <dbReference type="ARBA" id="ARBA00022723"/>
    </source>
</evidence>
<keyword evidence="2" id="KW-0479">Metal-binding</keyword>
<evidence type="ECO:0000256" key="3">
    <source>
        <dbReference type="ARBA" id="ARBA00023004"/>
    </source>
</evidence>
<keyword evidence="1" id="KW-0001">2Fe-2S</keyword>
<dbReference type="AlphaFoldDB" id="A0A1H5ZLR9"/>
<dbReference type="RefSeq" id="WP_104000474.1">
    <property type="nucleotide sequence ID" value="NZ_FNVP01000010.1"/>
</dbReference>
<feature type="domain" description="Rieske" evidence="5">
    <location>
        <begin position="443"/>
        <end position="533"/>
    </location>
</feature>
<dbReference type="Gene3D" id="2.102.10.10">
    <property type="entry name" value="Rieske [2Fe-2S] iron-sulphur domain"/>
    <property type="match status" value="1"/>
</dbReference>
<keyword evidence="3" id="KW-0408">Iron</keyword>
<dbReference type="SUPFAM" id="SSF50022">
    <property type="entry name" value="ISP domain"/>
    <property type="match status" value="1"/>
</dbReference>
<dbReference type="InterPro" id="IPR036188">
    <property type="entry name" value="FAD/NAD-bd_sf"/>
</dbReference>
<accession>A0A1H5ZLR9</accession>
<dbReference type="EMBL" id="FNVP01000010">
    <property type="protein sequence ID" value="SEG36296.1"/>
    <property type="molecule type" value="Genomic_DNA"/>
</dbReference>
<dbReference type="GO" id="GO:0046872">
    <property type="term" value="F:metal ion binding"/>
    <property type="evidence" value="ECO:0007669"/>
    <property type="project" value="UniProtKB-KW"/>
</dbReference>
<dbReference type="Pfam" id="PF00355">
    <property type="entry name" value="Rieske"/>
    <property type="match status" value="1"/>
</dbReference>
<evidence type="ECO:0000313" key="6">
    <source>
        <dbReference type="EMBL" id="SEG36296.1"/>
    </source>
</evidence>
<keyword evidence="4" id="KW-0411">Iron-sulfur</keyword>
<proteinExistence type="predicted"/>
<dbReference type="InterPro" id="IPR036922">
    <property type="entry name" value="Rieske_2Fe-2S_sf"/>
</dbReference>
<evidence type="ECO:0000256" key="4">
    <source>
        <dbReference type="ARBA" id="ARBA00023014"/>
    </source>
</evidence>
<dbReference type="SUPFAM" id="SSF51905">
    <property type="entry name" value="FAD/NAD(P)-binding domain"/>
    <property type="match status" value="1"/>
</dbReference>
<dbReference type="InterPro" id="IPR038010">
    <property type="entry name" value="YhfW_C"/>
</dbReference>
<evidence type="ECO:0000259" key="5">
    <source>
        <dbReference type="PROSITE" id="PS51296"/>
    </source>
</evidence>
<dbReference type="GO" id="GO:0005737">
    <property type="term" value="C:cytoplasm"/>
    <property type="evidence" value="ECO:0007669"/>
    <property type="project" value="TreeGrafter"/>
</dbReference>
<dbReference type="Gene3D" id="3.30.9.10">
    <property type="entry name" value="D-Amino Acid Oxidase, subunit A, domain 2"/>
    <property type="match status" value="1"/>
</dbReference>
<dbReference type="PROSITE" id="PS51296">
    <property type="entry name" value="RIESKE"/>
    <property type="match status" value="1"/>
</dbReference>
<dbReference type="Proteomes" id="UP000236737">
    <property type="component" value="Unassembled WGS sequence"/>
</dbReference>
<reference evidence="7" key="1">
    <citation type="submission" date="2016-10" db="EMBL/GenBank/DDBJ databases">
        <authorList>
            <person name="Varghese N."/>
            <person name="Submissions S."/>
        </authorList>
    </citation>
    <scope>NUCLEOTIDE SEQUENCE [LARGE SCALE GENOMIC DNA]</scope>
    <source>
        <strain evidence="7">CGMCC 1.9230</strain>
    </source>
</reference>
<dbReference type="Pfam" id="PF01266">
    <property type="entry name" value="DAO"/>
    <property type="match status" value="1"/>
</dbReference>
<dbReference type="PANTHER" id="PTHR13847:SF281">
    <property type="entry name" value="FAD DEPENDENT OXIDOREDUCTASE DOMAIN-CONTAINING PROTEIN"/>
    <property type="match status" value="1"/>
</dbReference>
<protein>
    <submittedName>
        <fullName evidence="6">Glycine/D-amino acid oxidase</fullName>
    </submittedName>
</protein>
<keyword evidence="7" id="KW-1185">Reference proteome</keyword>
<dbReference type="PANTHER" id="PTHR13847">
    <property type="entry name" value="SARCOSINE DEHYDROGENASE-RELATED"/>
    <property type="match status" value="1"/>
</dbReference>